<dbReference type="InterPro" id="IPR029058">
    <property type="entry name" value="AB_hydrolase_fold"/>
</dbReference>
<dbReference type="Gene3D" id="3.40.50.1820">
    <property type="entry name" value="alpha/beta hydrolase"/>
    <property type="match status" value="1"/>
</dbReference>
<comment type="similarity">
    <text evidence="1">Belongs to the 'GDXG' lipolytic enzyme family.</text>
</comment>
<dbReference type="GO" id="GO:0016787">
    <property type="term" value="F:hydrolase activity"/>
    <property type="evidence" value="ECO:0007669"/>
    <property type="project" value="UniProtKB-KW"/>
</dbReference>
<dbReference type="InterPro" id="IPR013094">
    <property type="entry name" value="AB_hydrolase_3"/>
</dbReference>
<evidence type="ECO:0000313" key="5">
    <source>
        <dbReference type="Proteomes" id="UP000054516"/>
    </source>
</evidence>
<evidence type="ECO:0000313" key="4">
    <source>
        <dbReference type="EMBL" id="GAP90899.1"/>
    </source>
</evidence>
<dbReference type="STRING" id="77044.A0A1W2TR12"/>
<evidence type="ECO:0000256" key="1">
    <source>
        <dbReference type="ARBA" id="ARBA00010515"/>
    </source>
</evidence>
<dbReference type="SUPFAM" id="SSF53474">
    <property type="entry name" value="alpha/beta-Hydrolases"/>
    <property type="match status" value="1"/>
</dbReference>
<dbReference type="OMA" id="SLWVQYR"/>
<dbReference type="Pfam" id="PF07859">
    <property type="entry name" value="Abhydrolase_3"/>
    <property type="match status" value="1"/>
</dbReference>
<protein>
    <submittedName>
        <fullName evidence="4">Putative alpha beta hydrolase fold-3 domain-containing protein</fullName>
    </submittedName>
</protein>
<dbReference type="PROSITE" id="PS01173">
    <property type="entry name" value="LIPASE_GDXG_HIS"/>
    <property type="match status" value="1"/>
</dbReference>
<dbReference type="PANTHER" id="PTHR48081:SF8">
    <property type="entry name" value="ALPHA_BETA HYDROLASE FOLD-3 DOMAIN-CONTAINING PROTEIN-RELATED"/>
    <property type="match status" value="1"/>
</dbReference>
<reference evidence="4" key="1">
    <citation type="submission" date="2016-03" db="EMBL/GenBank/DDBJ databases">
        <title>Draft genome sequence of Rosellinia necatrix.</title>
        <authorList>
            <person name="Kanematsu S."/>
        </authorList>
    </citation>
    <scope>NUCLEOTIDE SEQUENCE [LARGE SCALE GENOMIC DNA]</scope>
    <source>
        <strain evidence="4">W97</strain>
    </source>
</reference>
<accession>A0A1W2TR12</accession>
<keyword evidence="5" id="KW-1185">Reference proteome</keyword>
<evidence type="ECO:0000256" key="2">
    <source>
        <dbReference type="ARBA" id="ARBA00022801"/>
    </source>
</evidence>
<organism evidence="4">
    <name type="scientific">Rosellinia necatrix</name>
    <name type="common">White root-rot fungus</name>
    <dbReference type="NCBI Taxonomy" id="77044"/>
    <lineage>
        <taxon>Eukaryota</taxon>
        <taxon>Fungi</taxon>
        <taxon>Dikarya</taxon>
        <taxon>Ascomycota</taxon>
        <taxon>Pezizomycotina</taxon>
        <taxon>Sordariomycetes</taxon>
        <taxon>Xylariomycetidae</taxon>
        <taxon>Xylariales</taxon>
        <taxon>Xylariaceae</taxon>
        <taxon>Rosellinia</taxon>
    </lineage>
</organism>
<name>A0A1W2TR12_ROSNE</name>
<dbReference type="InterPro" id="IPR050300">
    <property type="entry name" value="GDXG_lipolytic_enzyme"/>
</dbReference>
<proteinExistence type="inferred from homology"/>
<dbReference type="OrthoDB" id="2152029at2759"/>
<dbReference type="Proteomes" id="UP000054516">
    <property type="component" value="Unassembled WGS sequence"/>
</dbReference>
<feature type="domain" description="Alpha/beta hydrolase fold-3" evidence="3">
    <location>
        <begin position="134"/>
        <end position="360"/>
    </location>
</feature>
<dbReference type="EMBL" id="DF977496">
    <property type="protein sequence ID" value="GAP90899.1"/>
    <property type="molecule type" value="Genomic_DNA"/>
</dbReference>
<gene>
    <name evidence="4" type="ORF">SAMD00023353_5100150</name>
</gene>
<keyword evidence="2 4" id="KW-0378">Hydrolase</keyword>
<dbReference type="PANTHER" id="PTHR48081">
    <property type="entry name" value="AB HYDROLASE SUPERFAMILY PROTEIN C4A8.06C"/>
    <property type="match status" value="1"/>
</dbReference>
<dbReference type="AlphaFoldDB" id="A0A1W2TR12"/>
<dbReference type="InterPro" id="IPR002168">
    <property type="entry name" value="Lipase_GDXG_HIS_AS"/>
</dbReference>
<evidence type="ECO:0000259" key="3">
    <source>
        <dbReference type="Pfam" id="PF07859"/>
    </source>
</evidence>
<sequence>MATPGLRHPLVSYQPLRFLFQLSYAATILLRLPYYAVIALVPGLRPNRRWTAKQTFMTRLLYPFLDVISRVAITETLTLAPGKEGDRFQTVPPASADAYLGPLASAAVRPATIGGTWFPHAPTDLRTDEKKTVVLYFHGGAFIQGDGRAATCGDLASRLLAARPRGAGADLVFSVQYRLSGCGGANPFPAALQDAVSAYLFLVRTVGVPARRIIVGGDSAGGNLATALLRYLAEFGREIGGSGGAEEPPRAALLFSPWVAPFDHDGLAGSAQRATDFLPMRFPRWGAEAYAGDIPAGDADVARPYVTPLGNPFATPVPLFVNAADAELLYEGILRWVAEMRGVDGNAVEVYHEADAVHDTFLAGELLGFEDSAWVVAGKVGEFLGRL</sequence>